<feature type="region of interest" description="Disordered" evidence="2">
    <location>
        <begin position="472"/>
        <end position="505"/>
    </location>
</feature>
<dbReference type="Gramene" id="TraesSTA7B03G04136330.1">
    <property type="protein sequence ID" value="TraesSTA7B03G04136330.1"/>
    <property type="gene ID" value="TraesSTA7B03G04136330"/>
</dbReference>
<dbReference type="RefSeq" id="XP_044432996.1">
    <property type="nucleotide sequence ID" value="XM_044577061.1"/>
</dbReference>
<evidence type="ECO:0000313" key="4">
    <source>
        <dbReference type="Proteomes" id="UP000019116"/>
    </source>
</evidence>
<dbReference type="PaxDb" id="4565-Traes_7BL_54EC4FDEE.2"/>
<sequence>MPRPTTSLRAPSRRRRLLKNPIAPASVNSSSATSGRRGGPCTPKLRWSVRESQEGVSEQKAPRASSVRRLAAAVWRLWPPEEAPAAEHQGKSRVGLEFIPRHLQVQLLRKDHLGHKHGLKIETSSPNSVLEQHSGELHKVKLHLASALMPITGLENATKCKSESVQGGELDGAYVIANQLDLIGKQQGQTHANILQMELQRAQDRVGKLEAERVSAKKQLDRLLEKLREGKSAWRRREHKKAQSILEDMKADLDHEKKNRRQLENINLKLVDELKEVKLAANNLLEEYDKERKTREMTEEVCNKLVREVEEQKSDIEVLERDFVELREEVDEDRKLLQMAEVWREERVQMKLVDARLTLEDKYGELSKLQQDVEAFVASLGCAKGDSSILVGEAEKIIREISLVRDLEVQFKYEPPAASEEILAIFKELRPSQELGRCKVQRSSLDELEIQQAIGQMADVCLENLTNRSPCQDSEIEDESSWETTSHQDFQGSSFSRNGNGSEPSVNNVCDRISWTSGDNSEVWQNDVSNIKVVEHEKKQSAISKFSRPCPRNNHEIHQVDVEVDLVNSLNRRMYYDAGEAADRGMGQSSPSMGPWSSPSPDSMNRGFTGCMELVQRHSLKAKLLEARMESQKIQLRRVLNHTT</sequence>
<dbReference type="SMR" id="A0A3B6SLA2"/>
<feature type="coiled-coil region" evidence="1">
    <location>
        <begin position="192"/>
        <end position="336"/>
    </location>
</feature>
<dbReference type="KEGG" id="taes:123159235"/>
<dbReference type="PANTHER" id="PTHR31071">
    <property type="entry name" value="GB|AAF24581.1"/>
    <property type="match status" value="1"/>
</dbReference>
<dbReference type="GeneID" id="123159235"/>
<feature type="compositionally biased region" description="Polar residues" evidence="2">
    <location>
        <begin position="482"/>
        <end position="505"/>
    </location>
</feature>
<keyword evidence="4" id="KW-1185">Reference proteome</keyword>
<protein>
    <submittedName>
        <fullName evidence="3">Uncharacterized protein</fullName>
    </submittedName>
</protein>
<dbReference type="Gramene" id="TraesSYM7B03G04189390.1">
    <property type="protein sequence ID" value="TraesSYM7B03G04189390.1"/>
    <property type="gene ID" value="TraesSYM7B03G04189390"/>
</dbReference>
<dbReference type="Gramene" id="TraesNOR7B03G04186450.1">
    <property type="protein sequence ID" value="TraesNOR7B03G04186450.1"/>
    <property type="gene ID" value="TraesNOR7B03G04186450"/>
</dbReference>
<dbReference type="Gramene" id="TraesWEE_scaffold_140592_01G000100.1">
    <property type="protein sequence ID" value="TraesWEE_scaffold_140592_01G000100.1"/>
    <property type="gene ID" value="TraesWEE_scaffold_140592_01G000100"/>
</dbReference>
<keyword evidence="1" id="KW-0175">Coiled coil</keyword>
<dbReference type="Gramene" id="TraesROB_scaffold_185781_01G000100.1">
    <property type="protein sequence ID" value="TraesROB_scaffold_185781_01G000100.1"/>
    <property type="gene ID" value="TraesROB_scaffold_185781_01G000100"/>
</dbReference>
<evidence type="ECO:0000256" key="1">
    <source>
        <dbReference type="SAM" id="Coils"/>
    </source>
</evidence>
<name>A0A3B6SLA2_WHEAT</name>
<dbReference type="Gramene" id="TraesARI7B03G04152010.1">
    <property type="protein sequence ID" value="TraesARI7B03G04152010.1"/>
    <property type="gene ID" value="TraesARI7B03G04152010"/>
</dbReference>
<dbReference type="Gramene" id="TraesCAD_scaffold_164040_01G000100.1">
    <property type="protein sequence ID" value="TraesCAD_scaffold_164040_01G000100.1"/>
    <property type="gene ID" value="TraesCAD_scaffold_164040_01G000100"/>
</dbReference>
<dbReference type="Proteomes" id="UP000019116">
    <property type="component" value="Chromosome 7B"/>
</dbReference>
<proteinExistence type="predicted"/>
<accession>A0A3B6SLA2</accession>
<feature type="compositionally biased region" description="Low complexity" evidence="2">
    <location>
        <begin position="585"/>
        <end position="602"/>
    </location>
</feature>
<dbReference type="Gramene" id="TraesJUL7B03G04179060.1">
    <property type="protein sequence ID" value="TraesJUL7B03G04179060.1"/>
    <property type="gene ID" value="TraesJUL7B03G04179060"/>
</dbReference>
<dbReference type="PANTHER" id="PTHR31071:SF12">
    <property type="entry name" value="OS08G0190700 PROTEIN"/>
    <property type="match status" value="1"/>
</dbReference>
<dbReference type="Gramene" id="TraesJAG7B03G04119770.1">
    <property type="protein sequence ID" value="TraesJAG7B03G04119770.1"/>
    <property type="gene ID" value="TraesJAG7B03G04119770"/>
</dbReference>
<reference evidence="3" key="2">
    <citation type="submission" date="2018-10" db="UniProtKB">
        <authorList>
            <consortium name="EnsemblPlants"/>
        </authorList>
    </citation>
    <scope>IDENTIFICATION</scope>
</reference>
<dbReference type="Gramene" id="TraesMAC7B03G04131730.1">
    <property type="protein sequence ID" value="TraesMAC7B03G04131730.1"/>
    <property type="gene ID" value="TraesMAC7B03G04131730"/>
</dbReference>
<dbReference type="Gramene" id="TraesLDM7B03G04144000.1">
    <property type="protein sequence ID" value="TraesLDM7B03G04144000.1"/>
    <property type="gene ID" value="TraesLDM7B03G04144000"/>
</dbReference>
<organism evidence="3">
    <name type="scientific">Triticum aestivum</name>
    <name type="common">Wheat</name>
    <dbReference type="NCBI Taxonomy" id="4565"/>
    <lineage>
        <taxon>Eukaryota</taxon>
        <taxon>Viridiplantae</taxon>
        <taxon>Streptophyta</taxon>
        <taxon>Embryophyta</taxon>
        <taxon>Tracheophyta</taxon>
        <taxon>Spermatophyta</taxon>
        <taxon>Magnoliopsida</taxon>
        <taxon>Liliopsida</taxon>
        <taxon>Poales</taxon>
        <taxon>Poaceae</taxon>
        <taxon>BOP clade</taxon>
        <taxon>Pooideae</taxon>
        <taxon>Triticodae</taxon>
        <taxon>Triticeae</taxon>
        <taxon>Triticinae</taxon>
        <taxon>Triticum</taxon>
    </lineage>
</organism>
<dbReference type="OMA" id="NEDRTSW"/>
<feature type="compositionally biased region" description="Low complexity" evidence="2">
    <location>
        <begin position="1"/>
        <end position="10"/>
    </location>
</feature>
<dbReference type="Gramene" id="TraesCS7B02G197400.1">
    <property type="protein sequence ID" value="TraesCS7B02G197400.1"/>
    <property type="gene ID" value="TraesCS7B02G197400"/>
</dbReference>
<reference evidence="3" key="1">
    <citation type="submission" date="2018-08" db="EMBL/GenBank/DDBJ databases">
        <authorList>
            <person name="Rossello M."/>
        </authorList>
    </citation>
    <scope>NUCLEOTIDE SEQUENCE [LARGE SCALE GENOMIC DNA]</scope>
    <source>
        <strain evidence="3">cv. Chinese Spring</strain>
    </source>
</reference>
<dbReference type="InterPro" id="IPR043424">
    <property type="entry name" value="BLT-like"/>
</dbReference>
<dbReference type="EnsemblPlants" id="TraesCS7B02G197400.1">
    <property type="protein sequence ID" value="TraesCS7B02G197400.1"/>
    <property type="gene ID" value="TraesCS7B02G197400"/>
</dbReference>
<evidence type="ECO:0000256" key="2">
    <source>
        <dbReference type="SAM" id="MobiDB-lite"/>
    </source>
</evidence>
<evidence type="ECO:0000313" key="3">
    <source>
        <dbReference type="EnsemblPlants" id="TraesCS7B02G197400.1"/>
    </source>
</evidence>
<dbReference type="Gramene" id="TraesCLE_scaffold_155038_01G000100.1">
    <property type="protein sequence ID" value="TraesCLE_scaffold_155038_01G000100.1"/>
    <property type="gene ID" value="TraesCLE_scaffold_155038_01G000100"/>
</dbReference>
<dbReference type="OrthoDB" id="1927957at2759"/>
<dbReference type="Gramene" id="TraesLAC7B03G04088970.1">
    <property type="protein sequence ID" value="TraesLAC7B03G04088970.1"/>
    <property type="gene ID" value="TraesLAC7B03G04088970"/>
</dbReference>
<dbReference type="AlphaFoldDB" id="A0A3B6SLA2"/>
<gene>
    <name evidence="3" type="primary">LOC123159235</name>
</gene>
<feature type="region of interest" description="Disordered" evidence="2">
    <location>
        <begin position="1"/>
        <end position="64"/>
    </location>
</feature>
<feature type="region of interest" description="Disordered" evidence="2">
    <location>
        <begin position="582"/>
        <end position="602"/>
    </location>
</feature>